<dbReference type="EMBL" id="CP032337">
    <property type="protein sequence ID" value="QCO07455.1"/>
    <property type="molecule type" value="Genomic_DNA"/>
</dbReference>
<evidence type="ECO:0000313" key="2">
    <source>
        <dbReference type="Proteomes" id="UP000298596"/>
    </source>
</evidence>
<organism evidence="1 2">
    <name type="scientific">Azospirillum brasilense</name>
    <dbReference type="NCBI Taxonomy" id="192"/>
    <lineage>
        <taxon>Bacteria</taxon>
        <taxon>Pseudomonadati</taxon>
        <taxon>Pseudomonadota</taxon>
        <taxon>Alphaproteobacteria</taxon>
        <taxon>Rhodospirillales</taxon>
        <taxon>Azospirillaceae</taxon>
        <taxon>Azospirillum</taxon>
    </lineage>
</organism>
<evidence type="ECO:0000313" key="1">
    <source>
        <dbReference type="EMBL" id="QCO07455.1"/>
    </source>
</evidence>
<reference evidence="1 2" key="1">
    <citation type="submission" date="2018-09" db="EMBL/GenBank/DDBJ databases">
        <title>Whole genome based analysis of evolution and adaptive divergence in Indian and Brazilian strains of Azospirillum brasilense.</title>
        <authorList>
            <person name="Singh C."/>
            <person name="Tripathi A.K."/>
        </authorList>
    </citation>
    <scope>NUCLEOTIDE SEQUENCE [LARGE SCALE GENOMIC DNA]</scope>
    <source>
        <strain evidence="1 2">MTCC4036</strain>
        <plasmid evidence="1 2">p7</plasmid>
    </source>
</reference>
<name>A0A4D8QAP1_AZOBR</name>
<dbReference type="Proteomes" id="UP000298596">
    <property type="component" value="Plasmid p7"/>
</dbReference>
<dbReference type="AlphaFoldDB" id="A0A4D8QAP1"/>
<gene>
    <name evidence="1" type="ORF">D3867_36845</name>
</gene>
<accession>A0A4D8QAP1</accession>
<proteinExistence type="predicted"/>
<sequence>MTQPPLPEAAALYDQTLKDWRHDEHGRLTVQGRRRTYHVLPVTQNATEVNCWFTVPGGLMSAHTHYMFGRVESAMATAEHIDSGRIPEADLLPKPPVVPVGGFADATERDAFLDTHWDEFVLRHGGSDDLTPPDAVLVDVEPIAVIETLATIRPGDREAMLADIDRLDVFTWLSDEMEPRFIRIGREPFRSPWYGLLFRVWRGSGIPMLAAFDSECGDTCLAYAWHDHRRQQWAARYLLAHAHASCAVWPGMPVMVAR</sequence>
<protein>
    <submittedName>
        <fullName evidence="1">Uncharacterized protein</fullName>
    </submittedName>
</protein>
<geneLocation type="plasmid" evidence="1 2">
    <name>p7</name>
</geneLocation>
<keyword evidence="1" id="KW-0614">Plasmid</keyword>